<proteinExistence type="predicted"/>
<accession>A0ABZ3FUC7</accession>
<dbReference type="Proteomes" id="UP001442841">
    <property type="component" value="Chromosome"/>
</dbReference>
<reference evidence="1 2" key="1">
    <citation type="submission" date="2024-04" db="EMBL/GenBank/DDBJ databases">
        <title>Isolation of an actinomycete strain from pig manure.</title>
        <authorList>
            <person name="Gong T."/>
            <person name="Yu Z."/>
            <person name="An M."/>
            <person name="Wei C."/>
            <person name="Yang W."/>
            <person name="Liu L."/>
        </authorList>
    </citation>
    <scope>NUCLEOTIDE SEQUENCE [LARGE SCALE GENOMIC DNA]</scope>
    <source>
        <strain evidence="1 2">ZF39</strain>
    </source>
</reference>
<dbReference type="RefSeq" id="WP_425310122.1">
    <property type="nucleotide sequence ID" value="NZ_CP154795.1"/>
</dbReference>
<sequence length="54" mass="5788">MTHTNAELMAHAQELADQMRELLPEPVEIAEPGLAPEPAVIAEPGTDDRSPLAL</sequence>
<keyword evidence="2" id="KW-1185">Reference proteome</keyword>
<name>A0ABZ3FUC7_9ACTN</name>
<organism evidence="1 2">
    <name type="scientific">Ammonicoccus fulvus</name>
    <dbReference type="NCBI Taxonomy" id="3138240"/>
    <lineage>
        <taxon>Bacteria</taxon>
        <taxon>Bacillati</taxon>
        <taxon>Actinomycetota</taxon>
        <taxon>Actinomycetes</taxon>
        <taxon>Propionibacteriales</taxon>
        <taxon>Propionibacteriaceae</taxon>
        <taxon>Ammonicoccus</taxon>
    </lineage>
</organism>
<evidence type="ECO:0000313" key="2">
    <source>
        <dbReference type="Proteomes" id="UP001442841"/>
    </source>
</evidence>
<dbReference type="EMBL" id="CP154795">
    <property type="protein sequence ID" value="XAN08694.1"/>
    <property type="molecule type" value="Genomic_DNA"/>
</dbReference>
<evidence type="ECO:0000313" key="1">
    <source>
        <dbReference type="EMBL" id="XAN08694.1"/>
    </source>
</evidence>
<protein>
    <submittedName>
        <fullName evidence="1">Uncharacterized protein</fullName>
    </submittedName>
</protein>
<gene>
    <name evidence="1" type="ORF">AADG42_15730</name>
</gene>